<dbReference type="AlphaFoldDB" id="A0AA39SWP2"/>
<dbReference type="EMBL" id="JAUESC010000002">
    <property type="protein sequence ID" value="KAK0606421.1"/>
    <property type="molecule type" value="Genomic_DNA"/>
</dbReference>
<reference evidence="2" key="2">
    <citation type="submission" date="2023-06" db="EMBL/GenBank/DDBJ databases">
        <authorList>
            <person name="Swenson N.G."/>
            <person name="Wegrzyn J.L."/>
            <person name="Mcevoy S.L."/>
        </authorList>
    </citation>
    <scope>NUCLEOTIDE SEQUENCE</scope>
    <source>
        <strain evidence="2">NS2018</strain>
        <tissue evidence="2">Leaf</tissue>
    </source>
</reference>
<protein>
    <recommendedName>
        <fullName evidence="1">LYR motif containing domain-containing protein</fullName>
    </recommendedName>
</protein>
<dbReference type="InterPro" id="IPR056185">
    <property type="entry name" value="LYRM_2_plant"/>
</dbReference>
<comment type="caution">
    <text evidence="2">The sequence shown here is derived from an EMBL/GenBank/DDBJ whole genome shotgun (WGS) entry which is preliminary data.</text>
</comment>
<evidence type="ECO:0000313" key="2">
    <source>
        <dbReference type="EMBL" id="KAK0606421.1"/>
    </source>
</evidence>
<dbReference type="Pfam" id="PF23655">
    <property type="entry name" value="LYRM_2"/>
    <property type="match status" value="1"/>
</dbReference>
<organism evidence="2 3">
    <name type="scientific">Acer saccharum</name>
    <name type="common">Sugar maple</name>
    <dbReference type="NCBI Taxonomy" id="4024"/>
    <lineage>
        <taxon>Eukaryota</taxon>
        <taxon>Viridiplantae</taxon>
        <taxon>Streptophyta</taxon>
        <taxon>Embryophyta</taxon>
        <taxon>Tracheophyta</taxon>
        <taxon>Spermatophyta</taxon>
        <taxon>Magnoliopsida</taxon>
        <taxon>eudicotyledons</taxon>
        <taxon>Gunneridae</taxon>
        <taxon>Pentapetalae</taxon>
        <taxon>rosids</taxon>
        <taxon>malvids</taxon>
        <taxon>Sapindales</taxon>
        <taxon>Sapindaceae</taxon>
        <taxon>Hippocastanoideae</taxon>
        <taxon>Acereae</taxon>
        <taxon>Acer</taxon>
    </lineage>
</organism>
<reference evidence="2" key="1">
    <citation type="journal article" date="2022" name="Plant J.">
        <title>Strategies of tolerance reflected in two North American maple genomes.</title>
        <authorList>
            <person name="McEvoy S.L."/>
            <person name="Sezen U.U."/>
            <person name="Trouern-Trend A."/>
            <person name="McMahon S.M."/>
            <person name="Schaberg P.G."/>
            <person name="Yang J."/>
            <person name="Wegrzyn J.L."/>
            <person name="Swenson N.G."/>
        </authorList>
    </citation>
    <scope>NUCLEOTIDE SEQUENCE</scope>
    <source>
        <strain evidence="2">NS2018</strain>
    </source>
</reference>
<dbReference type="PANTHER" id="PTHR36724:SF1">
    <property type="entry name" value="COMPLEX 1 LYR-LIKE PROTEIN"/>
    <property type="match status" value="1"/>
</dbReference>
<dbReference type="Proteomes" id="UP001168877">
    <property type="component" value="Unassembled WGS sequence"/>
</dbReference>
<gene>
    <name evidence="2" type="ORF">LWI29_037558</name>
</gene>
<feature type="domain" description="LYR motif containing" evidence="1">
    <location>
        <begin position="75"/>
        <end position="140"/>
    </location>
</feature>
<keyword evidence="3" id="KW-1185">Reference proteome</keyword>
<evidence type="ECO:0000259" key="1">
    <source>
        <dbReference type="Pfam" id="PF23655"/>
    </source>
</evidence>
<sequence length="149" mass="16240">MSSISNSSLLGASSNKKVALSVLTNAYTQHNASSIVLNFSNKPKPNPYLNKSQMDAFGIGEMKSLLWCAASPPETRARVLSLYRQILRSLNSPKLELSLAARLAKKAEARAIFMLGSEEQSLHNIADLIDAADYSLSLLKQGIIPKHIQ</sequence>
<evidence type="ECO:0000313" key="3">
    <source>
        <dbReference type="Proteomes" id="UP001168877"/>
    </source>
</evidence>
<dbReference type="PANTHER" id="PTHR36724">
    <property type="entry name" value="COMPLEX 1 LYR-LIKE PROTEIN"/>
    <property type="match status" value="1"/>
</dbReference>
<proteinExistence type="predicted"/>
<name>A0AA39SWP2_ACESA</name>
<accession>A0AA39SWP2</accession>